<feature type="compositionally biased region" description="Basic and acidic residues" evidence="3">
    <location>
        <begin position="222"/>
        <end position="277"/>
    </location>
</feature>
<dbReference type="GO" id="GO:0006334">
    <property type="term" value="P:nucleosome assembly"/>
    <property type="evidence" value="ECO:0007669"/>
    <property type="project" value="TreeGrafter"/>
</dbReference>
<organism evidence="4 5">
    <name type="scientific">Boothiomyces macroporosus</name>
    <dbReference type="NCBI Taxonomy" id="261099"/>
    <lineage>
        <taxon>Eukaryota</taxon>
        <taxon>Fungi</taxon>
        <taxon>Fungi incertae sedis</taxon>
        <taxon>Chytridiomycota</taxon>
        <taxon>Chytridiomycota incertae sedis</taxon>
        <taxon>Chytridiomycetes</taxon>
        <taxon>Rhizophydiales</taxon>
        <taxon>Terramycetaceae</taxon>
        <taxon>Boothiomyces</taxon>
    </lineage>
</organism>
<dbReference type="Pfam" id="PF08243">
    <property type="entry name" value="SPT2"/>
    <property type="match status" value="1"/>
</dbReference>
<feature type="compositionally biased region" description="Polar residues" evidence="3">
    <location>
        <begin position="171"/>
        <end position="189"/>
    </location>
</feature>
<feature type="compositionally biased region" description="Basic and acidic residues" evidence="3">
    <location>
        <begin position="63"/>
        <end position="90"/>
    </location>
</feature>
<proteinExistence type="inferred from homology"/>
<feature type="region of interest" description="Disordered" evidence="3">
    <location>
        <begin position="63"/>
        <end position="318"/>
    </location>
</feature>
<protein>
    <submittedName>
        <fullName evidence="4">Uncharacterized protein</fullName>
    </submittedName>
</protein>
<dbReference type="Proteomes" id="UP001210925">
    <property type="component" value="Unassembled WGS sequence"/>
</dbReference>
<dbReference type="GO" id="GO:0003677">
    <property type="term" value="F:DNA binding"/>
    <property type="evidence" value="ECO:0007669"/>
    <property type="project" value="TreeGrafter"/>
</dbReference>
<dbReference type="GO" id="GO:0005730">
    <property type="term" value="C:nucleolus"/>
    <property type="evidence" value="ECO:0007669"/>
    <property type="project" value="TreeGrafter"/>
</dbReference>
<name>A0AAD5UEL0_9FUNG</name>
<feature type="compositionally biased region" description="Basic and acidic residues" evidence="3">
    <location>
        <begin position="116"/>
        <end position="170"/>
    </location>
</feature>
<dbReference type="PANTHER" id="PTHR22691">
    <property type="entry name" value="YEAST SPT2-RELATED"/>
    <property type="match status" value="1"/>
</dbReference>
<feature type="compositionally biased region" description="Basic and acidic residues" evidence="3">
    <location>
        <begin position="369"/>
        <end position="384"/>
    </location>
</feature>
<keyword evidence="2" id="KW-0175">Coiled coil</keyword>
<dbReference type="EMBL" id="JADGKB010000058">
    <property type="protein sequence ID" value="KAJ3255920.1"/>
    <property type="molecule type" value="Genomic_DNA"/>
</dbReference>
<dbReference type="AlphaFoldDB" id="A0AAD5UEL0"/>
<reference evidence="4" key="1">
    <citation type="submission" date="2020-05" db="EMBL/GenBank/DDBJ databases">
        <title>Phylogenomic resolution of chytrid fungi.</title>
        <authorList>
            <person name="Stajich J.E."/>
            <person name="Amses K."/>
            <person name="Simmons R."/>
            <person name="Seto K."/>
            <person name="Myers J."/>
            <person name="Bonds A."/>
            <person name="Quandt C.A."/>
            <person name="Barry K."/>
            <person name="Liu P."/>
            <person name="Grigoriev I."/>
            <person name="Longcore J.E."/>
            <person name="James T.Y."/>
        </authorList>
    </citation>
    <scope>NUCLEOTIDE SEQUENCE</scope>
    <source>
        <strain evidence="4">PLAUS21</strain>
    </source>
</reference>
<comment type="similarity">
    <text evidence="1">Belongs to the SPT2 family.</text>
</comment>
<evidence type="ECO:0000256" key="2">
    <source>
        <dbReference type="ARBA" id="ARBA00023054"/>
    </source>
</evidence>
<feature type="region of interest" description="Disordered" evidence="3">
    <location>
        <begin position="1"/>
        <end position="30"/>
    </location>
</feature>
<feature type="compositionally biased region" description="Basic and acidic residues" evidence="3">
    <location>
        <begin position="20"/>
        <end position="30"/>
    </location>
</feature>
<dbReference type="SMART" id="SM00784">
    <property type="entry name" value="SPT2"/>
    <property type="match status" value="1"/>
</dbReference>
<dbReference type="InterPro" id="IPR013256">
    <property type="entry name" value="Chromatin_SPT2"/>
</dbReference>
<evidence type="ECO:0000256" key="1">
    <source>
        <dbReference type="ARBA" id="ARBA00006461"/>
    </source>
</evidence>
<sequence>MSKFQEMIEAAKKNLPKPAPEPELKPKDTSKIEELKKKLAQLPSEITTKSGKKIDELVTVKRVEKEKRKSSDSRKRVQGRKESARQDSPPRKPKSLSYEQLMKLAKTTTVEGLIKPVEKKEETRDKSKERKDRSSERETSVDRDKDRYVQRPLDKYTDRPVEKYRSHSDRPSSNLIVPSSRISQKSNPVSRKKGVKTPPPDLIRLQKQKRDLATIEEVQAELAKRKGKDDGRDRRDDRLKSDIRRMDPRDRYDSRDRVGIKTSKESLKKSGSKESLNRKKPVYSDEESDYDYKRKKHYYSDDDDYNHRKKRKHDLTDESYVETNVSSIIGDMFGYNRNKYRDDYSDDSSDMEAGYDDVLREEKRSLKIGKKEDLEEELRQEREKARKYKR</sequence>
<accession>A0AAD5UEL0</accession>
<evidence type="ECO:0000313" key="5">
    <source>
        <dbReference type="Proteomes" id="UP001210925"/>
    </source>
</evidence>
<comment type="caution">
    <text evidence="4">The sequence shown here is derived from an EMBL/GenBank/DDBJ whole genome shotgun (WGS) entry which is preliminary data.</text>
</comment>
<evidence type="ECO:0000313" key="4">
    <source>
        <dbReference type="EMBL" id="KAJ3255920.1"/>
    </source>
</evidence>
<keyword evidence="5" id="KW-1185">Reference proteome</keyword>
<gene>
    <name evidence="4" type="ORF">HK103_005836</name>
</gene>
<evidence type="ECO:0000256" key="3">
    <source>
        <dbReference type="SAM" id="MobiDB-lite"/>
    </source>
</evidence>
<feature type="region of interest" description="Disordered" evidence="3">
    <location>
        <begin position="369"/>
        <end position="390"/>
    </location>
</feature>
<dbReference type="GO" id="GO:0042393">
    <property type="term" value="F:histone binding"/>
    <property type="evidence" value="ECO:0007669"/>
    <property type="project" value="TreeGrafter"/>
</dbReference>
<dbReference type="GO" id="GO:0006360">
    <property type="term" value="P:transcription by RNA polymerase I"/>
    <property type="evidence" value="ECO:0007669"/>
    <property type="project" value="TreeGrafter"/>
</dbReference>
<dbReference type="PANTHER" id="PTHR22691:SF8">
    <property type="entry name" value="PROTEIN SPT2 HOMOLOG"/>
    <property type="match status" value="1"/>
</dbReference>